<feature type="region of interest" description="Disordered" evidence="1">
    <location>
        <begin position="345"/>
        <end position="718"/>
    </location>
</feature>
<accession>A0A8J4CQ38</accession>
<evidence type="ECO:0000256" key="2">
    <source>
        <dbReference type="SAM" id="Phobius"/>
    </source>
</evidence>
<evidence type="ECO:0000256" key="1">
    <source>
        <dbReference type="SAM" id="MobiDB-lite"/>
    </source>
</evidence>
<proteinExistence type="predicted"/>
<sequence>MRFATRHPSPGSNLAEGISSNRLPSLPHHICEIASTDPAVWMQPPQPPPRPAAPATEPTAAAAPGNAIVLAFSDASLRRIGSLSPGSWNRDALCEEPSSSSLRKHQTRSCFTIDVLIATAAFLVVAALVVAIVPTCTLLGCGMPKPQDDQVSFRPTGAPGSHPPSSVLFDALLQLRCQALGSTATSAACPVRCASFTGSDVSSPQHQRPLSRLAAAMQAAFGELGAPGLNVTVHRATCSELVASSVTTSPPPGTLARPIGRSRLAIAQDGSALELTLGFKVLLPEGSGPEVVAAVRDVATTGVGDGGAASVAVFERTLAEALQVDAGSPVEVKILRFVVVSDDGAPPPVPMVPPPLRLPAPQPSPAAWLPPPPPDSRQPGDYMRLPPSTPLQQPLPPSPSPPVPVPLSPLHPVPLPPSTPPPTLSLSPPYLPWPSLPPLYPPPPLPSLPAPLPLVPEPSASRPPQIYYGSPPPPLADGDLPPPTQLSPQLPSPQVPAMEMQPAPPSPDPPTAPVSTVPSPPGVMPPLAPSAEPGPPPPPQPPVTPLQSPPQDTITPSPLLPGMPGPISSPLPASSAPSLLPPPTAPTVQQPAFPALPRPPASQPHPLAPQPTSPLPLPPGFQRLEPPSPFLSTTSSPPLPTQENPEPLSRPISPNQPTSAVEPTQPALSPSTYASFSSLRLQANETVPVPTRPPFAPMMPFPEQSGSPGQLDDQSHIK</sequence>
<keyword evidence="4" id="KW-1185">Reference proteome</keyword>
<evidence type="ECO:0000313" key="3">
    <source>
        <dbReference type="EMBL" id="GIL86252.1"/>
    </source>
</evidence>
<feature type="compositionally biased region" description="Pro residues" evidence="1">
    <location>
        <begin position="594"/>
        <end position="619"/>
    </location>
</feature>
<dbReference type="AlphaFoldDB" id="A0A8J4CQ38"/>
<name>A0A8J4CQ38_9CHLO</name>
<keyword evidence="2" id="KW-0812">Transmembrane</keyword>
<feature type="compositionally biased region" description="Pro residues" evidence="1">
    <location>
        <begin position="502"/>
        <end position="548"/>
    </location>
</feature>
<feature type="compositionally biased region" description="Pro residues" evidence="1">
    <location>
        <begin position="558"/>
        <end position="569"/>
    </location>
</feature>
<keyword evidence="2" id="KW-0472">Membrane</keyword>
<dbReference type="PRINTS" id="PR01217">
    <property type="entry name" value="PRICHEXTENSN"/>
</dbReference>
<gene>
    <name evidence="3" type="ORF">Vretifemale_14630</name>
</gene>
<comment type="caution">
    <text evidence="3">The sequence shown here is derived from an EMBL/GenBank/DDBJ whole genome shotgun (WGS) entry which is preliminary data.</text>
</comment>
<feature type="compositionally biased region" description="Pro residues" evidence="1">
    <location>
        <begin position="387"/>
        <end position="456"/>
    </location>
</feature>
<feature type="compositionally biased region" description="Pro residues" evidence="1">
    <location>
        <begin position="345"/>
        <end position="376"/>
    </location>
</feature>
<feature type="compositionally biased region" description="Polar residues" evidence="1">
    <location>
        <begin position="652"/>
        <end position="685"/>
    </location>
</feature>
<feature type="transmembrane region" description="Helical" evidence="2">
    <location>
        <begin position="111"/>
        <end position="133"/>
    </location>
</feature>
<organism evidence="3 4">
    <name type="scientific">Volvox reticuliferus</name>
    <dbReference type="NCBI Taxonomy" id="1737510"/>
    <lineage>
        <taxon>Eukaryota</taxon>
        <taxon>Viridiplantae</taxon>
        <taxon>Chlorophyta</taxon>
        <taxon>core chlorophytes</taxon>
        <taxon>Chlorophyceae</taxon>
        <taxon>CS clade</taxon>
        <taxon>Chlamydomonadales</taxon>
        <taxon>Volvocaceae</taxon>
        <taxon>Volvox</taxon>
    </lineage>
</organism>
<feature type="region of interest" description="Disordered" evidence="1">
    <location>
        <begin position="39"/>
        <end position="60"/>
    </location>
</feature>
<evidence type="ECO:0000313" key="4">
    <source>
        <dbReference type="Proteomes" id="UP000747110"/>
    </source>
</evidence>
<reference evidence="3" key="1">
    <citation type="journal article" date="2021" name="Proc. Natl. Acad. Sci. U.S.A.">
        <title>Three genomes in the algal genus Volvox reveal the fate of a haploid sex-determining region after a transition to homothallism.</title>
        <authorList>
            <person name="Yamamoto K."/>
            <person name="Hamaji T."/>
            <person name="Kawai-Toyooka H."/>
            <person name="Matsuzaki R."/>
            <person name="Takahashi F."/>
            <person name="Nishimura Y."/>
            <person name="Kawachi M."/>
            <person name="Noguchi H."/>
            <person name="Minakuchi Y."/>
            <person name="Umen J.G."/>
            <person name="Toyoda A."/>
            <person name="Nozaki H."/>
        </authorList>
    </citation>
    <scope>NUCLEOTIDE SEQUENCE</scope>
    <source>
        <strain evidence="3">NIES-3786</strain>
    </source>
</reference>
<dbReference type="Proteomes" id="UP000747110">
    <property type="component" value="Unassembled WGS sequence"/>
</dbReference>
<feature type="compositionally biased region" description="Pro residues" evidence="1">
    <location>
        <begin position="470"/>
        <end position="494"/>
    </location>
</feature>
<protein>
    <submittedName>
        <fullName evidence="3">Uncharacterized protein</fullName>
    </submittedName>
</protein>
<feature type="compositionally biased region" description="Low complexity" evidence="1">
    <location>
        <begin position="457"/>
        <end position="469"/>
    </location>
</feature>
<keyword evidence="2" id="KW-1133">Transmembrane helix</keyword>
<feature type="compositionally biased region" description="Pro residues" evidence="1">
    <location>
        <begin position="690"/>
        <end position="700"/>
    </location>
</feature>
<dbReference type="EMBL" id="BNCP01000035">
    <property type="protein sequence ID" value="GIL86252.1"/>
    <property type="molecule type" value="Genomic_DNA"/>
</dbReference>